<evidence type="ECO:0000313" key="2">
    <source>
        <dbReference type="EMBL" id="KAH8018823.1"/>
    </source>
</evidence>
<evidence type="ECO:0000256" key="1">
    <source>
        <dbReference type="SAM" id="MobiDB-lite"/>
    </source>
</evidence>
<comment type="caution">
    <text evidence="2">The sequence shown here is derived from an EMBL/GenBank/DDBJ whole genome shotgun (WGS) entry which is preliminary data.</text>
</comment>
<reference evidence="2" key="2">
    <citation type="submission" date="2021-09" db="EMBL/GenBank/DDBJ databases">
        <authorList>
            <person name="Jia N."/>
            <person name="Wang J."/>
            <person name="Shi W."/>
            <person name="Du L."/>
            <person name="Sun Y."/>
            <person name="Zhan W."/>
            <person name="Jiang J."/>
            <person name="Wang Q."/>
            <person name="Zhang B."/>
            <person name="Ji P."/>
            <person name="Sakyi L.B."/>
            <person name="Cui X."/>
            <person name="Yuan T."/>
            <person name="Jiang B."/>
            <person name="Yang W."/>
            <person name="Lam T.T.-Y."/>
            <person name="Chang Q."/>
            <person name="Ding S."/>
            <person name="Wang X."/>
            <person name="Zhu J."/>
            <person name="Ruan X."/>
            <person name="Zhao L."/>
            <person name="Wei J."/>
            <person name="Que T."/>
            <person name="Du C."/>
            <person name="Cheng J."/>
            <person name="Dai P."/>
            <person name="Han X."/>
            <person name="Huang E."/>
            <person name="Gao Y."/>
            <person name="Liu J."/>
            <person name="Shao H."/>
            <person name="Ye R."/>
            <person name="Li L."/>
            <person name="Wei W."/>
            <person name="Wang X."/>
            <person name="Wang C."/>
            <person name="Huo Q."/>
            <person name="Li W."/>
            <person name="Guo W."/>
            <person name="Chen H."/>
            <person name="Chen S."/>
            <person name="Zhou L."/>
            <person name="Zhou L."/>
            <person name="Ni X."/>
            <person name="Tian J."/>
            <person name="Zhou Y."/>
            <person name="Sheng Y."/>
            <person name="Liu T."/>
            <person name="Pan Y."/>
            <person name="Xia L."/>
            <person name="Li J."/>
            <person name="Zhao F."/>
            <person name="Cao W."/>
        </authorList>
    </citation>
    <scope>NUCLEOTIDE SEQUENCE</scope>
    <source>
        <strain evidence="2">Rmic-2018</strain>
        <tissue evidence="2">Larvae</tissue>
    </source>
</reference>
<dbReference type="AlphaFoldDB" id="A0A9J6D9V0"/>
<dbReference type="EMBL" id="JABSTU010000010">
    <property type="protein sequence ID" value="KAH8018823.1"/>
    <property type="molecule type" value="Genomic_DNA"/>
</dbReference>
<evidence type="ECO:0000313" key="3">
    <source>
        <dbReference type="Proteomes" id="UP000821866"/>
    </source>
</evidence>
<sequence>MLRYKGEKCGMQQGKECSPAGCPFRPRITAPKPALVRKTREPLAARTWLARAVQAPPAARGSSAPSATQRTRPVGRKISRGSECSCRRQGACAARLFNATRRRGGTITTGSSAHARSIHRRLVATVCPGRLVTVTMGMLVHVQMPTVTFTGRTWRPQPPDKEVNIGRQQRCFCQNHGSTRRPGQRSACVARDRPCAGRPLAASALPHDVSCLATGALVLRKGPAACMLSSHFASTQ</sequence>
<organism evidence="2 3">
    <name type="scientific">Rhipicephalus microplus</name>
    <name type="common">Cattle tick</name>
    <name type="synonym">Boophilus microplus</name>
    <dbReference type="NCBI Taxonomy" id="6941"/>
    <lineage>
        <taxon>Eukaryota</taxon>
        <taxon>Metazoa</taxon>
        <taxon>Ecdysozoa</taxon>
        <taxon>Arthropoda</taxon>
        <taxon>Chelicerata</taxon>
        <taxon>Arachnida</taxon>
        <taxon>Acari</taxon>
        <taxon>Parasitiformes</taxon>
        <taxon>Ixodida</taxon>
        <taxon>Ixodoidea</taxon>
        <taxon>Ixodidae</taxon>
        <taxon>Rhipicephalinae</taxon>
        <taxon>Rhipicephalus</taxon>
        <taxon>Boophilus</taxon>
    </lineage>
</organism>
<dbReference type="Proteomes" id="UP000821866">
    <property type="component" value="Chromosome 8"/>
</dbReference>
<gene>
    <name evidence="2" type="ORF">HPB51_012327</name>
</gene>
<reference evidence="2" key="1">
    <citation type="journal article" date="2020" name="Cell">
        <title>Large-Scale Comparative Analyses of Tick Genomes Elucidate Their Genetic Diversity and Vector Capacities.</title>
        <authorList>
            <consortium name="Tick Genome and Microbiome Consortium (TIGMIC)"/>
            <person name="Jia N."/>
            <person name="Wang J."/>
            <person name="Shi W."/>
            <person name="Du L."/>
            <person name="Sun Y."/>
            <person name="Zhan W."/>
            <person name="Jiang J.F."/>
            <person name="Wang Q."/>
            <person name="Zhang B."/>
            <person name="Ji P."/>
            <person name="Bell-Sakyi L."/>
            <person name="Cui X.M."/>
            <person name="Yuan T.T."/>
            <person name="Jiang B.G."/>
            <person name="Yang W.F."/>
            <person name="Lam T.T."/>
            <person name="Chang Q.C."/>
            <person name="Ding S.J."/>
            <person name="Wang X.J."/>
            <person name="Zhu J.G."/>
            <person name="Ruan X.D."/>
            <person name="Zhao L."/>
            <person name="Wei J.T."/>
            <person name="Ye R.Z."/>
            <person name="Que T.C."/>
            <person name="Du C.H."/>
            <person name="Zhou Y.H."/>
            <person name="Cheng J.X."/>
            <person name="Dai P.F."/>
            <person name="Guo W.B."/>
            <person name="Han X.H."/>
            <person name="Huang E.J."/>
            <person name="Li L.F."/>
            <person name="Wei W."/>
            <person name="Gao Y.C."/>
            <person name="Liu J.Z."/>
            <person name="Shao H.Z."/>
            <person name="Wang X."/>
            <person name="Wang C.C."/>
            <person name="Yang T.C."/>
            <person name="Huo Q.B."/>
            <person name="Li W."/>
            <person name="Chen H.Y."/>
            <person name="Chen S.E."/>
            <person name="Zhou L.G."/>
            <person name="Ni X.B."/>
            <person name="Tian J.H."/>
            <person name="Sheng Y."/>
            <person name="Liu T."/>
            <person name="Pan Y.S."/>
            <person name="Xia L.Y."/>
            <person name="Li J."/>
            <person name="Zhao F."/>
            <person name="Cao W.C."/>
        </authorList>
    </citation>
    <scope>NUCLEOTIDE SEQUENCE</scope>
    <source>
        <strain evidence="2">Rmic-2018</strain>
    </source>
</reference>
<accession>A0A9J6D9V0</accession>
<protein>
    <submittedName>
        <fullName evidence="2">Uncharacterized protein</fullName>
    </submittedName>
</protein>
<feature type="compositionally biased region" description="Low complexity" evidence="1">
    <location>
        <begin position="55"/>
        <end position="67"/>
    </location>
</feature>
<keyword evidence="3" id="KW-1185">Reference proteome</keyword>
<feature type="region of interest" description="Disordered" evidence="1">
    <location>
        <begin position="54"/>
        <end position="80"/>
    </location>
</feature>
<proteinExistence type="predicted"/>
<name>A0A9J6D9V0_RHIMP</name>